<comment type="caution">
    <text evidence="9">The sequence shown here is derived from an EMBL/GenBank/DDBJ whole genome shotgun (WGS) entry which is preliminary data.</text>
</comment>
<dbReference type="GO" id="GO:0005886">
    <property type="term" value="C:plasma membrane"/>
    <property type="evidence" value="ECO:0007669"/>
    <property type="project" value="UniProtKB-SubCell"/>
</dbReference>
<feature type="transmembrane region" description="Helical" evidence="6">
    <location>
        <begin position="241"/>
        <end position="263"/>
    </location>
</feature>
<sequence length="679" mass="72549">MRAPLSMMPLIPAATAMAAGIILSALTDAALIGLAALAAAIIFAALKHNLTAITTCAAAAGALAFGVGAPDEEALPFNRPIMLEADIKEVKDGDATRRLKVSPVRYADEKGSYRPTNPADIYLYIPSTEPYTEPGDRIVATTAIERPETRTYFPEETSEQQRMKRSGIAGKAFVKPENIISAEPSPRIMMRLIKLRMSITGIIYRSGMKGDTKRLVNILITGDTSDMNQSTRKSFSGAGMAHVLALSGLHVGIIASLLMIALYPLRLCRMRSAASASAIILLWSYAAVTGLSASVTRATVMASVLLMASMLQRRHSPANALCLAAMLIMAFDPTALFTISFQLSFAAVAGILLFARLLNPTAPRRRIAHRLAGIVSVSLSAMLATGAISAYYFHTFPIYFLPANVAVAPLLPLLISGGATAITIEACGGDPVMLNSVVDRLAQCVTGIANLCNNLPGATLDGLYFSPWLLVGAALATALLAYGLHCRRMAGLTASALCAVATISMGMIQATPEHSGVYIIPAAGYTCVAVATPGSVSIISTAGDRQLSEIAAREMPRMRDYMGRRGIDTLMTANRRAEFPGVVYRCPTLHIGNSSVVFADGNRNTKPTDSAPPVYVIICRGYRGTMKEIATQYRPDTIVMSTDLNTKIADRYMNECRQLNMPAYSMRSGRIPDLNALLR</sequence>
<keyword evidence="2" id="KW-1003">Cell membrane</keyword>
<feature type="domain" description="ComEC/Rec2-related protein" evidence="8">
    <location>
        <begin position="219"/>
        <end position="483"/>
    </location>
</feature>
<dbReference type="AlphaFoldDB" id="A0A2V1IVZ4"/>
<organism evidence="9 10">
    <name type="scientific">Paramuribaculum intestinale</name>
    <dbReference type="NCBI Taxonomy" id="2094151"/>
    <lineage>
        <taxon>Bacteria</taxon>
        <taxon>Pseudomonadati</taxon>
        <taxon>Bacteroidota</taxon>
        <taxon>Bacteroidia</taxon>
        <taxon>Bacteroidales</taxon>
        <taxon>Muribaculaceae</taxon>
        <taxon>Paramuribaculum</taxon>
    </lineage>
</organism>
<evidence type="ECO:0000256" key="6">
    <source>
        <dbReference type="SAM" id="Phobius"/>
    </source>
</evidence>
<evidence type="ECO:0000256" key="2">
    <source>
        <dbReference type="ARBA" id="ARBA00022475"/>
    </source>
</evidence>
<evidence type="ECO:0000313" key="10">
    <source>
        <dbReference type="Proteomes" id="UP000244925"/>
    </source>
</evidence>
<dbReference type="PANTHER" id="PTHR30619:SF1">
    <property type="entry name" value="RECOMBINATION PROTEIN 2"/>
    <property type="match status" value="1"/>
</dbReference>
<feature type="transmembrane region" description="Helical" evidence="6">
    <location>
        <begin position="489"/>
        <end position="510"/>
    </location>
</feature>
<dbReference type="RefSeq" id="WP_107035756.1">
    <property type="nucleotide sequence ID" value="NZ_CAONGC010000008.1"/>
</dbReference>
<feature type="chain" id="PRO_5015987284" evidence="7">
    <location>
        <begin position="19"/>
        <end position="679"/>
    </location>
</feature>
<feature type="transmembrane region" description="Helical" evidence="6">
    <location>
        <begin position="283"/>
        <end position="306"/>
    </location>
</feature>
<protein>
    <submittedName>
        <fullName evidence="9">ComEC/Rec2 family competence protein</fullName>
    </submittedName>
</protein>
<keyword evidence="3 6" id="KW-0812">Transmembrane</keyword>
<evidence type="ECO:0000256" key="5">
    <source>
        <dbReference type="ARBA" id="ARBA00023136"/>
    </source>
</evidence>
<evidence type="ECO:0000256" key="3">
    <source>
        <dbReference type="ARBA" id="ARBA00022692"/>
    </source>
</evidence>
<keyword evidence="5 6" id="KW-0472">Membrane</keyword>
<dbReference type="Proteomes" id="UP000244925">
    <property type="component" value="Unassembled WGS sequence"/>
</dbReference>
<proteinExistence type="predicted"/>
<evidence type="ECO:0000256" key="7">
    <source>
        <dbReference type="SAM" id="SignalP"/>
    </source>
</evidence>
<name>A0A2V1IVZ4_9BACT</name>
<feature type="transmembrane region" description="Helical" evidence="6">
    <location>
        <begin position="371"/>
        <end position="393"/>
    </location>
</feature>
<dbReference type="EMBL" id="PUBV01000008">
    <property type="protein sequence ID" value="PWB08072.1"/>
    <property type="molecule type" value="Genomic_DNA"/>
</dbReference>
<dbReference type="InterPro" id="IPR052159">
    <property type="entry name" value="Competence_DNA_uptake"/>
</dbReference>
<keyword evidence="10" id="KW-1185">Reference proteome</keyword>
<feature type="signal peptide" evidence="7">
    <location>
        <begin position="1"/>
        <end position="18"/>
    </location>
</feature>
<accession>A0A2V1IVZ4</accession>
<dbReference type="GeneID" id="93423819"/>
<dbReference type="PANTHER" id="PTHR30619">
    <property type="entry name" value="DNA INTERNALIZATION/COMPETENCE PROTEIN COMEC/REC2"/>
    <property type="match status" value="1"/>
</dbReference>
<gene>
    <name evidence="9" type="ORF">C5O25_05615</name>
</gene>
<evidence type="ECO:0000256" key="4">
    <source>
        <dbReference type="ARBA" id="ARBA00022989"/>
    </source>
</evidence>
<keyword evidence="7" id="KW-0732">Signal</keyword>
<evidence type="ECO:0000259" key="8">
    <source>
        <dbReference type="Pfam" id="PF03772"/>
    </source>
</evidence>
<keyword evidence="4 6" id="KW-1133">Transmembrane helix</keyword>
<dbReference type="NCBIfam" id="TIGR00360">
    <property type="entry name" value="ComEC_N-term"/>
    <property type="match status" value="1"/>
</dbReference>
<evidence type="ECO:0000313" key="9">
    <source>
        <dbReference type="EMBL" id="PWB08072.1"/>
    </source>
</evidence>
<reference evidence="10" key="1">
    <citation type="submission" date="2018-02" db="EMBL/GenBank/DDBJ databases">
        <authorList>
            <person name="Clavel T."/>
            <person name="Strowig T."/>
        </authorList>
    </citation>
    <scope>NUCLEOTIDE SEQUENCE [LARGE SCALE GENOMIC DNA]</scope>
    <source>
        <strain evidence="10">DSM 100764</strain>
    </source>
</reference>
<comment type="subcellular location">
    <subcellularLocation>
        <location evidence="1">Cell membrane</location>
        <topology evidence="1">Multi-pass membrane protein</topology>
    </subcellularLocation>
</comment>
<dbReference type="InterPro" id="IPR004477">
    <property type="entry name" value="ComEC_N"/>
</dbReference>
<evidence type="ECO:0000256" key="1">
    <source>
        <dbReference type="ARBA" id="ARBA00004651"/>
    </source>
</evidence>
<feature type="transmembrane region" description="Helical" evidence="6">
    <location>
        <begin position="343"/>
        <end position="359"/>
    </location>
</feature>
<dbReference type="Pfam" id="PF03772">
    <property type="entry name" value="Competence"/>
    <property type="match status" value="1"/>
</dbReference>
<feature type="transmembrane region" description="Helical" evidence="6">
    <location>
        <begin position="516"/>
        <end position="539"/>
    </location>
</feature>
<feature type="transmembrane region" description="Helical" evidence="6">
    <location>
        <begin position="463"/>
        <end position="482"/>
    </location>
</feature>